<feature type="binding site" evidence="18">
    <location>
        <position position="157"/>
    </location>
    <ligand>
        <name>Zn(2+)</name>
        <dbReference type="ChEBI" id="CHEBI:29105"/>
        <note>catalytic</note>
    </ligand>
</feature>
<evidence type="ECO:0000256" key="6">
    <source>
        <dbReference type="ARBA" id="ARBA00012567"/>
    </source>
</evidence>
<keyword evidence="12 18" id="KW-0862">Zinc</keyword>
<comment type="catalytic activity">
    <reaction evidence="1">
        <text>Release of N-terminal glutamate (and to a lesser extent aspartate) from a peptide.</text>
        <dbReference type="EC" id="3.4.11.7"/>
    </reaction>
</comment>
<evidence type="ECO:0000256" key="5">
    <source>
        <dbReference type="ARBA" id="ARBA00011748"/>
    </source>
</evidence>
<dbReference type="GO" id="GO:0008270">
    <property type="term" value="F:zinc ion binding"/>
    <property type="evidence" value="ECO:0007669"/>
    <property type="project" value="InterPro"/>
</dbReference>
<keyword evidence="7 21" id="KW-0031">Aminopeptidase</keyword>
<dbReference type="Pfam" id="PF01433">
    <property type="entry name" value="Peptidase_M1"/>
    <property type="match status" value="1"/>
</dbReference>
<dbReference type="PRINTS" id="PR00756">
    <property type="entry name" value="ALADIPTASE"/>
</dbReference>
<keyword evidence="16" id="KW-0449">Lipoprotein</keyword>
<evidence type="ECO:0000256" key="16">
    <source>
        <dbReference type="ARBA" id="ARBA00023288"/>
    </source>
</evidence>
<evidence type="ECO:0000256" key="9">
    <source>
        <dbReference type="ARBA" id="ARBA00022670"/>
    </source>
</evidence>
<dbReference type="InterPro" id="IPR042097">
    <property type="entry name" value="Aminopeptidase_N-like_N_sf"/>
</dbReference>
<dbReference type="EC" id="3.4.11.7" evidence="6"/>
<dbReference type="GO" id="GO:0098552">
    <property type="term" value="C:side of membrane"/>
    <property type="evidence" value="ECO:0007669"/>
    <property type="project" value="UniProtKB-KW"/>
</dbReference>
<dbReference type="GO" id="GO:0070006">
    <property type="term" value="F:metalloaminopeptidase activity"/>
    <property type="evidence" value="ECO:0007669"/>
    <property type="project" value="TreeGrafter"/>
</dbReference>
<dbReference type="InterPro" id="IPR034016">
    <property type="entry name" value="M1_APN-typ"/>
</dbReference>
<protein>
    <recommendedName>
        <fullName evidence="6">glutamyl aminopeptidase</fullName>
        <ecNumber evidence="6">3.4.11.7</ecNumber>
    </recommendedName>
</protein>
<feature type="binding site" evidence="18">
    <location>
        <position position="134"/>
    </location>
    <ligand>
        <name>Zn(2+)</name>
        <dbReference type="ChEBI" id="CHEBI:29105"/>
        <note>catalytic</note>
    </ligand>
</feature>
<keyword evidence="15" id="KW-0482">Metalloprotease</keyword>
<dbReference type="GO" id="GO:0004230">
    <property type="term" value="F:glutamyl aminopeptidase activity"/>
    <property type="evidence" value="ECO:0007669"/>
    <property type="project" value="UniProtKB-EC"/>
</dbReference>
<evidence type="ECO:0000256" key="7">
    <source>
        <dbReference type="ARBA" id="ARBA00022438"/>
    </source>
</evidence>
<evidence type="ECO:0000256" key="14">
    <source>
        <dbReference type="ARBA" id="ARBA00022968"/>
    </source>
</evidence>
<dbReference type="Gene3D" id="2.60.40.1730">
    <property type="entry name" value="tricorn interacting facor f3 domain"/>
    <property type="match status" value="1"/>
</dbReference>
<evidence type="ECO:0000256" key="15">
    <source>
        <dbReference type="ARBA" id="ARBA00023049"/>
    </source>
</evidence>
<dbReference type="GO" id="GO:0043171">
    <property type="term" value="P:peptide catabolic process"/>
    <property type="evidence" value="ECO:0007669"/>
    <property type="project" value="TreeGrafter"/>
</dbReference>
<evidence type="ECO:0000256" key="2">
    <source>
        <dbReference type="ARBA" id="ARBA00004606"/>
    </source>
</evidence>
<comment type="similarity">
    <text evidence="4">Belongs to the peptidase M1 family.</text>
</comment>
<comment type="cofactor">
    <cofactor evidence="18">
        <name>Zn(2+)</name>
        <dbReference type="ChEBI" id="CHEBI:29105"/>
    </cofactor>
    <text evidence="18">Binds 1 zinc ion per subunit.</text>
</comment>
<keyword evidence="8" id="KW-0336">GPI-anchor</keyword>
<evidence type="ECO:0000256" key="11">
    <source>
        <dbReference type="ARBA" id="ARBA00022801"/>
    </source>
</evidence>
<dbReference type="GO" id="GO:0042277">
    <property type="term" value="F:peptide binding"/>
    <property type="evidence" value="ECO:0007669"/>
    <property type="project" value="TreeGrafter"/>
</dbReference>
<keyword evidence="9" id="KW-0645">Protease</keyword>
<evidence type="ECO:0000256" key="1">
    <source>
        <dbReference type="ARBA" id="ARBA00001703"/>
    </source>
</evidence>
<evidence type="ECO:0000256" key="19">
    <source>
        <dbReference type="PIRSR" id="PIRSR634016-4"/>
    </source>
</evidence>
<dbReference type="PANTHER" id="PTHR11533:SF276">
    <property type="entry name" value="GLUTAMYL AMINOPEPTIDASE"/>
    <property type="match status" value="1"/>
</dbReference>
<keyword evidence="8" id="KW-0325">Glycoprotein</keyword>
<dbReference type="Proteomes" id="UP000036403">
    <property type="component" value="Unassembled WGS sequence"/>
</dbReference>
<dbReference type="PaxDb" id="67767-A0A0J7K5P6"/>
<dbReference type="InterPro" id="IPR001930">
    <property type="entry name" value="Peptidase_M1"/>
</dbReference>
<evidence type="ECO:0000256" key="13">
    <source>
        <dbReference type="ARBA" id="ARBA00022837"/>
    </source>
</evidence>
<reference evidence="21 22" key="1">
    <citation type="submission" date="2015-04" db="EMBL/GenBank/DDBJ databases">
        <title>Lasius niger genome sequencing.</title>
        <authorList>
            <person name="Konorov E.A."/>
            <person name="Nikitin M.A."/>
            <person name="Kirill M.V."/>
            <person name="Chang P."/>
        </authorList>
    </citation>
    <scope>NUCLEOTIDE SEQUENCE [LARGE SCALE GENOMIC DNA]</scope>
    <source>
        <tissue evidence="21">Whole</tissue>
    </source>
</reference>
<dbReference type="SUPFAM" id="SSF63737">
    <property type="entry name" value="Leukotriene A4 hydrolase N-terminal domain"/>
    <property type="match status" value="1"/>
</dbReference>
<organism evidence="21 22">
    <name type="scientific">Lasius niger</name>
    <name type="common">Black garden ant</name>
    <dbReference type="NCBI Taxonomy" id="67767"/>
    <lineage>
        <taxon>Eukaryota</taxon>
        <taxon>Metazoa</taxon>
        <taxon>Ecdysozoa</taxon>
        <taxon>Arthropoda</taxon>
        <taxon>Hexapoda</taxon>
        <taxon>Insecta</taxon>
        <taxon>Pterygota</taxon>
        <taxon>Neoptera</taxon>
        <taxon>Endopterygota</taxon>
        <taxon>Hymenoptera</taxon>
        <taxon>Apocrita</taxon>
        <taxon>Aculeata</taxon>
        <taxon>Formicoidea</taxon>
        <taxon>Formicidae</taxon>
        <taxon>Formicinae</taxon>
        <taxon>Lasius</taxon>
        <taxon>Lasius</taxon>
    </lineage>
</organism>
<evidence type="ECO:0000259" key="20">
    <source>
        <dbReference type="Pfam" id="PF01433"/>
    </source>
</evidence>
<evidence type="ECO:0000256" key="8">
    <source>
        <dbReference type="ARBA" id="ARBA00022622"/>
    </source>
</evidence>
<sequence>MPIREQSDDGNEDGTVWTHFDTTPIMSTYLVAFVVADYVRVPNEDGTVNMWCRSKLAPYVKFAQEVAEKSGRLLTEYTNSTDKVPKMDHVAVPRFRAGAMENWGLIIYIERSFAYDERFGTIPSKQNVAVTAAHEMAHQWFGNVVSPLWWSHVWLNEGFASFFQNYILNQIFEDWRVMEDFVVTTQQSALHIDIAKNMKPITFEVNSPKEIESLFSYSSYGKESEDKHVDDDRWWIPLTFATQTNPNFSNTLPTHWLRPQDQNITIDGIDPNDWIIVNLQQMGTNKYSFTQY</sequence>
<dbReference type="EMBL" id="LBMM01013129">
    <property type="protein sequence ID" value="KMQ85808.1"/>
    <property type="molecule type" value="Genomic_DNA"/>
</dbReference>
<keyword evidence="8" id="KW-0472">Membrane</keyword>
<feature type="domain" description="Peptidase M1 membrane alanine aminopeptidase" evidence="20">
    <location>
        <begin position="65"/>
        <end position="223"/>
    </location>
</feature>
<evidence type="ECO:0000313" key="21">
    <source>
        <dbReference type="EMBL" id="KMQ85808.1"/>
    </source>
</evidence>
<dbReference type="OrthoDB" id="7629650at2759"/>
<dbReference type="AlphaFoldDB" id="A0A0J7K5P6"/>
<keyword evidence="14" id="KW-0735">Signal-anchor</keyword>
<name>A0A0J7K5P6_LASNI</name>
<dbReference type="InterPro" id="IPR027268">
    <property type="entry name" value="Peptidase_M4/M1_CTD_sf"/>
</dbReference>
<keyword evidence="22" id="KW-1185">Reference proteome</keyword>
<dbReference type="SUPFAM" id="SSF55486">
    <property type="entry name" value="Metalloproteases ('zincins'), catalytic domain"/>
    <property type="match status" value="1"/>
</dbReference>
<dbReference type="Gene3D" id="1.10.390.10">
    <property type="entry name" value="Neutral Protease Domain 2"/>
    <property type="match status" value="1"/>
</dbReference>
<feature type="binding site" evidence="18">
    <location>
        <position position="138"/>
    </location>
    <ligand>
        <name>Zn(2+)</name>
        <dbReference type="ChEBI" id="CHEBI:29105"/>
        <note>catalytic</note>
    </ligand>
</feature>
<dbReference type="GO" id="GO:0005737">
    <property type="term" value="C:cytoplasm"/>
    <property type="evidence" value="ECO:0007669"/>
    <property type="project" value="TreeGrafter"/>
</dbReference>
<dbReference type="CDD" id="cd09601">
    <property type="entry name" value="M1_APN-Q_like"/>
    <property type="match status" value="1"/>
</dbReference>
<dbReference type="STRING" id="67767.A0A0J7K5P6"/>
<evidence type="ECO:0000256" key="10">
    <source>
        <dbReference type="ARBA" id="ARBA00022723"/>
    </source>
</evidence>
<evidence type="ECO:0000256" key="18">
    <source>
        <dbReference type="PIRSR" id="PIRSR634016-3"/>
    </source>
</evidence>
<dbReference type="InterPro" id="IPR014782">
    <property type="entry name" value="Peptidase_M1_dom"/>
</dbReference>
<keyword evidence="10 18" id="KW-0479">Metal-binding</keyword>
<comment type="subunit">
    <text evidence="5">Homodimer; disulfide-linked.</text>
</comment>
<keyword evidence="11" id="KW-0378">Hydrolase</keyword>
<feature type="active site" description="Proton acceptor" evidence="17">
    <location>
        <position position="135"/>
    </location>
</feature>
<comment type="subcellular location">
    <subcellularLocation>
        <location evidence="3">Cell membrane</location>
        <topology evidence="3">Lipid-anchor</topology>
        <topology evidence="3">GPI-anchor</topology>
    </subcellularLocation>
    <subcellularLocation>
        <location evidence="2">Membrane</location>
        <topology evidence="2">Single-pass type II membrane protein</topology>
    </subcellularLocation>
</comment>
<comment type="caution">
    <text evidence="21">The sequence shown here is derived from an EMBL/GenBank/DDBJ whole genome shotgun (WGS) entry which is preliminary data.</text>
</comment>
<keyword evidence="14" id="KW-0812">Transmembrane</keyword>
<feature type="site" description="Transition state stabilizer" evidence="19">
    <location>
        <position position="220"/>
    </location>
</feature>
<dbReference type="GO" id="GO:0005615">
    <property type="term" value="C:extracellular space"/>
    <property type="evidence" value="ECO:0007669"/>
    <property type="project" value="TreeGrafter"/>
</dbReference>
<evidence type="ECO:0000256" key="4">
    <source>
        <dbReference type="ARBA" id="ARBA00010136"/>
    </source>
</evidence>
<accession>A0A0J7K5P6</accession>
<dbReference type="PANTHER" id="PTHR11533">
    <property type="entry name" value="PROTEASE M1 ZINC METALLOPROTEASE"/>
    <property type="match status" value="1"/>
</dbReference>
<evidence type="ECO:0000256" key="12">
    <source>
        <dbReference type="ARBA" id="ARBA00022833"/>
    </source>
</evidence>
<evidence type="ECO:0000256" key="17">
    <source>
        <dbReference type="PIRSR" id="PIRSR634016-1"/>
    </source>
</evidence>
<keyword evidence="13" id="KW-0106">Calcium</keyword>
<proteinExistence type="inferred from homology"/>
<evidence type="ECO:0000256" key="3">
    <source>
        <dbReference type="ARBA" id="ARBA00004609"/>
    </source>
</evidence>
<evidence type="ECO:0000313" key="22">
    <source>
        <dbReference type="Proteomes" id="UP000036403"/>
    </source>
</evidence>
<dbReference type="InterPro" id="IPR050344">
    <property type="entry name" value="Peptidase_M1_aminopeptidases"/>
</dbReference>
<dbReference type="GO" id="GO:0006508">
    <property type="term" value="P:proteolysis"/>
    <property type="evidence" value="ECO:0007669"/>
    <property type="project" value="UniProtKB-KW"/>
</dbReference>
<dbReference type="GO" id="GO:0005886">
    <property type="term" value="C:plasma membrane"/>
    <property type="evidence" value="ECO:0007669"/>
    <property type="project" value="UniProtKB-SubCell"/>
</dbReference>
<gene>
    <name evidence="21" type="ORF">RF55_15420</name>
</gene>